<dbReference type="SUPFAM" id="SSF54427">
    <property type="entry name" value="NTF2-like"/>
    <property type="match status" value="2"/>
</dbReference>
<dbReference type="InterPro" id="IPR009959">
    <property type="entry name" value="Cyclase_SnoaL-like"/>
</dbReference>
<organism evidence="1 2">
    <name type="scientific">Solirubrobacter ginsenosidimutans</name>
    <dbReference type="NCBI Taxonomy" id="490573"/>
    <lineage>
        <taxon>Bacteria</taxon>
        <taxon>Bacillati</taxon>
        <taxon>Actinomycetota</taxon>
        <taxon>Thermoleophilia</taxon>
        <taxon>Solirubrobacterales</taxon>
        <taxon>Solirubrobacteraceae</taxon>
        <taxon>Solirubrobacter</taxon>
    </lineage>
</organism>
<sequence length="303" mass="32493">MDSSDRLRLVSRFFDEVWNDGDFSFIDDNYAPDFTLHALWQNTALGGSGEAAKETAKTVIGAWRDALPDLFMTVEEAFVDGDMVVMRHRCGGTQEGELMGIAPTGLFGEITGVTMTRVADDGLITDAWTCWDALYMLQQLGVVPGPPLFPNGAEKFAVAEHAGAADTRVVERLYEELWNGTGAASELVAADCITHAPGPPLLHGPDGMDAFIGVWRTAFPDGVMTLDSVHCDGDRVATRFRFEGTHTGPLVVIEPSGQRATVGGMAISRVVDGKIVSHWCEIDRAAVMQQIGLAGPAPVGAAR</sequence>
<dbReference type="PANTHER" id="PTHR38436:SF1">
    <property type="entry name" value="ESTER CYCLASE"/>
    <property type="match status" value="1"/>
</dbReference>
<dbReference type="EMBL" id="JAPDOD010000067">
    <property type="protein sequence ID" value="MDA0166514.1"/>
    <property type="molecule type" value="Genomic_DNA"/>
</dbReference>
<name>A0A9X3S558_9ACTN</name>
<dbReference type="GO" id="GO:0030638">
    <property type="term" value="P:polyketide metabolic process"/>
    <property type="evidence" value="ECO:0007669"/>
    <property type="project" value="InterPro"/>
</dbReference>
<protein>
    <submittedName>
        <fullName evidence="1">Ester cyclase</fullName>
    </submittedName>
</protein>
<evidence type="ECO:0000313" key="2">
    <source>
        <dbReference type="Proteomes" id="UP001149140"/>
    </source>
</evidence>
<reference evidence="1" key="1">
    <citation type="submission" date="2022-10" db="EMBL/GenBank/DDBJ databases">
        <title>The WGS of Solirubrobacter ginsenosidimutans DSM 21036.</title>
        <authorList>
            <person name="Jiang Z."/>
        </authorList>
    </citation>
    <scope>NUCLEOTIDE SEQUENCE</scope>
    <source>
        <strain evidence="1">DSM 21036</strain>
    </source>
</reference>
<dbReference type="Pfam" id="PF07366">
    <property type="entry name" value="SnoaL"/>
    <property type="match status" value="2"/>
</dbReference>
<dbReference type="AlphaFoldDB" id="A0A9X3S558"/>
<dbReference type="PANTHER" id="PTHR38436">
    <property type="entry name" value="POLYKETIDE CYCLASE SNOAL-LIKE DOMAIN"/>
    <property type="match status" value="1"/>
</dbReference>
<evidence type="ECO:0000313" key="1">
    <source>
        <dbReference type="EMBL" id="MDA0166514.1"/>
    </source>
</evidence>
<dbReference type="Gene3D" id="3.10.450.50">
    <property type="match status" value="2"/>
</dbReference>
<dbReference type="Proteomes" id="UP001149140">
    <property type="component" value="Unassembled WGS sequence"/>
</dbReference>
<dbReference type="RefSeq" id="WP_270045772.1">
    <property type="nucleotide sequence ID" value="NZ_JAPDOD010000067.1"/>
</dbReference>
<keyword evidence="2" id="KW-1185">Reference proteome</keyword>
<proteinExistence type="predicted"/>
<dbReference type="InterPro" id="IPR032710">
    <property type="entry name" value="NTF2-like_dom_sf"/>
</dbReference>
<accession>A0A9X3S558</accession>
<gene>
    <name evidence="1" type="ORF">OM076_39995</name>
</gene>
<comment type="caution">
    <text evidence="1">The sequence shown here is derived from an EMBL/GenBank/DDBJ whole genome shotgun (WGS) entry which is preliminary data.</text>
</comment>